<reference evidence="6" key="1">
    <citation type="journal article" date="2014" name="Int. J. Syst. Evol. Microbiol.">
        <title>Complete genome sequence of Corynebacterium casei LMG S-19264T (=DSM 44701T), isolated from a smear-ripened cheese.</title>
        <authorList>
            <consortium name="US DOE Joint Genome Institute (JGI-PGF)"/>
            <person name="Walter F."/>
            <person name="Albersmeier A."/>
            <person name="Kalinowski J."/>
            <person name="Ruckert C."/>
        </authorList>
    </citation>
    <scope>NUCLEOTIDE SEQUENCE</scope>
    <source>
        <strain evidence="6">NBRC 110023</strain>
    </source>
</reference>
<dbReference type="SUPFAM" id="SSF53474">
    <property type="entry name" value="alpha/beta-Hydrolases"/>
    <property type="match status" value="1"/>
</dbReference>
<keyword evidence="2" id="KW-0719">Serine esterase</keyword>
<evidence type="ECO:0000313" key="6">
    <source>
        <dbReference type="EMBL" id="GLR71435.1"/>
    </source>
</evidence>
<feature type="active site" description="Charge relay system" evidence="4">
    <location>
        <position position="276"/>
    </location>
</feature>
<feature type="active site" description="Charge relay system" evidence="4">
    <location>
        <position position="304"/>
    </location>
</feature>
<dbReference type="NCBIfam" id="NF008218">
    <property type="entry name" value="PRK10985.1"/>
    <property type="match status" value="1"/>
</dbReference>
<dbReference type="AlphaFoldDB" id="A0AA37WKX2"/>
<dbReference type="PANTHER" id="PTHR10794">
    <property type="entry name" value="ABHYDROLASE DOMAIN-CONTAINING PROTEIN"/>
    <property type="match status" value="1"/>
</dbReference>
<dbReference type="PANTHER" id="PTHR10794:SF94">
    <property type="entry name" value="ESTERASE YHET-RELATED"/>
    <property type="match status" value="1"/>
</dbReference>
<evidence type="ECO:0000313" key="7">
    <source>
        <dbReference type="Proteomes" id="UP001156601"/>
    </source>
</evidence>
<evidence type="ECO:0000256" key="2">
    <source>
        <dbReference type="ARBA" id="ARBA00022487"/>
    </source>
</evidence>
<keyword evidence="3 6" id="KW-0378">Hydrolase</keyword>
<dbReference type="PROSITE" id="PS01133">
    <property type="entry name" value="UPF0017"/>
    <property type="match status" value="1"/>
</dbReference>
<evidence type="ECO:0000256" key="1">
    <source>
        <dbReference type="ARBA" id="ARBA00010884"/>
    </source>
</evidence>
<dbReference type="Gene3D" id="3.40.50.1820">
    <property type="entry name" value="alpha/beta hydrolase"/>
    <property type="match status" value="1"/>
</dbReference>
<accession>A0AA37WKX2</accession>
<dbReference type="InterPro" id="IPR000073">
    <property type="entry name" value="AB_hydrolase_1"/>
</dbReference>
<dbReference type="RefSeq" id="WP_284217794.1">
    <property type="nucleotide sequence ID" value="NZ_BSOT01000006.1"/>
</dbReference>
<comment type="similarity">
    <text evidence="1">Belongs to the AB hydrolase superfamily. AB hydrolase 4 family.</text>
</comment>
<dbReference type="Pfam" id="PF00561">
    <property type="entry name" value="Abhydrolase_1"/>
    <property type="match status" value="1"/>
</dbReference>
<name>A0AA37WKX2_9ALTE</name>
<evidence type="ECO:0000256" key="4">
    <source>
        <dbReference type="PIRSR" id="PIRSR005211-1"/>
    </source>
</evidence>
<sequence length="331" mass="37286">MVTRYGRLSASTFTAPFWAKNPHVQTIWPKFFAPSPNIQIIPERVATPDGDFVDLAWYLPKQPKAIALVFHGLEGSINSHYVRQLFAYLYQHNIGAVLMHFRGCSGEMNLTHRAYHSGDTGDAGYIIKRIKQRYPTRSLFCVGYSLGGNVLLKLLAEQHNENQAYVNAAIAVSAPIDLHASAEAINFGFSKYYQAHLLRSMKANILNKIKHIDMTRFIDVSAKDIATFSSFREFDEHITAKLHGFKGADDYYTQCSAITTLRDINTPTLILHARDDPFMDARVIPQAEELSPSVAYEISEFGGHVGFIQGNPVKPNLWLPNRITKFISEHL</sequence>
<reference evidence="6" key="2">
    <citation type="submission" date="2023-01" db="EMBL/GenBank/DDBJ databases">
        <title>Draft genome sequence of Agaribacter marinus strain NBRC 110023.</title>
        <authorList>
            <person name="Sun Q."/>
            <person name="Mori K."/>
        </authorList>
    </citation>
    <scope>NUCLEOTIDE SEQUENCE</scope>
    <source>
        <strain evidence="6">NBRC 110023</strain>
    </source>
</reference>
<feature type="domain" description="AB hydrolase-1" evidence="5">
    <location>
        <begin position="68"/>
        <end position="310"/>
    </location>
</feature>
<evidence type="ECO:0000256" key="3">
    <source>
        <dbReference type="ARBA" id="ARBA00022801"/>
    </source>
</evidence>
<dbReference type="InterPro" id="IPR012020">
    <property type="entry name" value="ABHD4"/>
</dbReference>
<protein>
    <submittedName>
        <fullName evidence="6">Alpha/beta hydrolase</fullName>
    </submittedName>
</protein>
<organism evidence="6 7">
    <name type="scientific">Agaribacter marinus</name>
    <dbReference type="NCBI Taxonomy" id="1431249"/>
    <lineage>
        <taxon>Bacteria</taxon>
        <taxon>Pseudomonadati</taxon>
        <taxon>Pseudomonadota</taxon>
        <taxon>Gammaproteobacteria</taxon>
        <taxon>Alteromonadales</taxon>
        <taxon>Alteromonadaceae</taxon>
        <taxon>Agaribacter</taxon>
    </lineage>
</organism>
<comment type="caution">
    <text evidence="6">The sequence shown here is derived from an EMBL/GenBank/DDBJ whole genome shotgun (WGS) entry which is preliminary data.</text>
</comment>
<dbReference type="InterPro" id="IPR029058">
    <property type="entry name" value="AB_hydrolase_fold"/>
</dbReference>
<dbReference type="GO" id="GO:0034338">
    <property type="term" value="F:short-chain carboxylesterase activity"/>
    <property type="evidence" value="ECO:0007669"/>
    <property type="project" value="TreeGrafter"/>
</dbReference>
<dbReference type="InterPro" id="IPR050960">
    <property type="entry name" value="AB_hydrolase_4_sf"/>
</dbReference>
<dbReference type="Proteomes" id="UP001156601">
    <property type="component" value="Unassembled WGS sequence"/>
</dbReference>
<proteinExistence type="inferred from homology"/>
<evidence type="ECO:0000259" key="5">
    <source>
        <dbReference type="Pfam" id="PF00561"/>
    </source>
</evidence>
<dbReference type="GO" id="GO:0047372">
    <property type="term" value="F:monoacylglycerol lipase activity"/>
    <property type="evidence" value="ECO:0007669"/>
    <property type="project" value="TreeGrafter"/>
</dbReference>
<feature type="active site" description="Charge relay system" evidence="4">
    <location>
        <position position="145"/>
    </location>
</feature>
<keyword evidence="7" id="KW-1185">Reference proteome</keyword>
<gene>
    <name evidence="6" type="ORF">GCM10007852_23430</name>
</gene>
<dbReference type="PIRSF" id="PIRSF005211">
    <property type="entry name" value="Ab_hydro_YheT"/>
    <property type="match status" value="1"/>
</dbReference>
<dbReference type="InterPro" id="IPR000952">
    <property type="entry name" value="AB_hydrolase_4_CS"/>
</dbReference>
<dbReference type="EMBL" id="BSOT01000006">
    <property type="protein sequence ID" value="GLR71435.1"/>
    <property type="molecule type" value="Genomic_DNA"/>
</dbReference>